<gene>
    <name evidence="1" type="ORF">F2Q68_00014119</name>
</gene>
<comment type="caution">
    <text evidence="1">The sequence shown here is derived from an EMBL/GenBank/DDBJ whole genome shotgun (WGS) entry which is preliminary data.</text>
</comment>
<organism evidence="1 2">
    <name type="scientific">Brassica cretica</name>
    <name type="common">Mustard</name>
    <dbReference type="NCBI Taxonomy" id="69181"/>
    <lineage>
        <taxon>Eukaryota</taxon>
        <taxon>Viridiplantae</taxon>
        <taxon>Streptophyta</taxon>
        <taxon>Embryophyta</taxon>
        <taxon>Tracheophyta</taxon>
        <taxon>Spermatophyta</taxon>
        <taxon>Magnoliopsida</taxon>
        <taxon>eudicotyledons</taxon>
        <taxon>Gunneridae</taxon>
        <taxon>Pentapetalae</taxon>
        <taxon>rosids</taxon>
        <taxon>malvids</taxon>
        <taxon>Brassicales</taxon>
        <taxon>Brassicaceae</taxon>
        <taxon>Brassiceae</taxon>
        <taxon>Brassica</taxon>
    </lineage>
</organism>
<dbReference type="Proteomes" id="UP000712281">
    <property type="component" value="Unassembled WGS sequence"/>
</dbReference>
<accession>A0A8S9HDB5</accession>
<dbReference type="AlphaFoldDB" id="A0A8S9HDB5"/>
<dbReference type="EMBL" id="QGKW02001940">
    <property type="protein sequence ID" value="KAF2555919.1"/>
    <property type="molecule type" value="Genomic_DNA"/>
</dbReference>
<name>A0A8S9HDB5_BRACR</name>
<evidence type="ECO:0000313" key="1">
    <source>
        <dbReference type="EMBL" id="KAF2555919.1"/>
    </source>
</evidence>
<protein>
    <submittedName>
        <fullName evidence="1">Uncharacterized protein</fullName>
    </submittedName>
</protein>
<sequence length="140" mass="15996">MGEEEKQEMEENFGKVDDGARFILNILNICIDKGTWWHFGFHLTTSTMAPPLLSLCTLASSEDGLPVYRVLWEKHPSRFSHTAFSPYVLFSGRHMEIDVLNVPYEYRFSNPDKEKANREEAENGNLIVEGLASENVWGTV</sequence>
<reference evidence="1" key="1">
    <citation type="submission" date="2019-12" db="EMBL/GenBank/DDBJ databases">
        <title>Genome sequencing and annotation of Brassica cretica.</title>
        <authorList>
            <person name="Studholme D.J."/>
            <person name="Sarris P.F."/>
        </authorList>
    </citation>
    <scope>NUCLEOTIDE SEQUENCE</scope>
    <source>
        <strain evidence="1">PFS-001/15</strain>
        <tissue evidence="1">Leaf</tissue>
    </source>
</reference>
<evidence type="ECO:0000313" key="2">
    <source>
        <dbReference type="Proteomes" id="UP000712281"/>
    </source>
</evidence>
<proteinExistence type="predicted"/>